<dbReference type="PANTHER" id="PTHR15555:SF0">
    <property type="entry name" value="ZINC FINGER HIT DOMAIN-CONTAINING PROTEIN 2"/>
    <property type="match status" value="1"/>
</dbReference>
<dbReference type="InParanoid" id="A0A6L2PZT2"/>
<dbReference type="Proteomes" id="UP000502823">
    <property type="component" value="Unassembled WGS sequence"/>
</dbReference>
<dbReference type="PANTHER" id="PTHR15555">
    <property type="entry name" value="ZINC FINGER HIT DOMAIN CONTAINING PROTEIN 2 PROTEIN FON -RELATED"/>
    <property type="match status" value="1"/>
</dbReference>
<proteinExistence type="predicted"/>
<dbReference type="OrthoDB" id="10005492at2759"/>
<evidence type="ECO:0008006" key="3">
    <source>
        <dbReference type="Google" id="ProtNLM"/>
    </source>
</evidence>
<name>A0A6L2PZT2_COPFO</name>
<evidence type="ECO:0000313" key="1">
    <source>
        <dbReference type="EMBL" id="GFG38143.1"/>
    </source>
</evidence>
<accession>A0A6L2PZT2</accession>
<dbReference type="EMBL" id="BLKM01000758">
    <property type="protein sequence ID" value="GFG38143.1"/>
    <property type="molecule type" value="Genomic_DNA"/>
</dbReference>
<keyword evidence="2" id="KW-1185">Reference proteome</keyword>
<dbReference type="FunCoup" id="A0A6L2PZT2">
    <property type="interactions" value="217"/>
</dbReference>
<evidence type="ECO:0000313" key="2">
    <source>
        <dbReference type="Proteomes" id="UP000502823"/>
    </source>
</evidence>
<reference evidence="2" key="1">
    <citation type="submission" date="2020-01" db="EMBL/GenBank/DDBJ databases">
        <title>Draft genome sequence of the Termite Coptotermes fromosanus.</title>
        <authorList>
            <person name="Itakura S."/>
            <person name="Yosikawa Y."/>
            <person name="Umezawa K."/>
        </authorList>
    </citation>
    <scope>NUCLEOTIDE SEQUENCE [LARGE SCALE GENOMIC DNA]</scope>
</reference>
<dbReference type="InterPro" id="IPR039646">
    <property type="entry name" value="ZNHIT2"/>
</dbReference>
<dbReference type="AlphaFoldDB" id="A0A6L2PZT2"/>
<protein>
    <recommendedName>
        <fullName evidence="3">Zinc finger HIT domain-containing protein 2</fullName>
    </recommendedName>
</protein>
<gene>
    <name evidence="1" type="ORF">Cfor_04812</name>
</gene>
<sequence length="444" mass="50344">MRMVCMWGLFASWNKQPAGMSSADAMLSWAFQIFMNSLDIQNIIYRATPCKVLVVVLYSDISTDCILMFVNLSDGSPVTGIEKAGSTFDYAFKKCQIEMPCYQSELHVNCSEAFYRDCVMENMMCTETDPSAERKMNEIFHRLQGTEENDSSIVNNSPQLNCFFADSDDDSIPDLHERLRGVNLDDADTVWEKLTPAERQEFEELLQSGDVSQLVVPWEPWWLYRKQKILVQDMESDQDPVPPTYEANCPTVKKDLPPFSQISKTPPAPCVKYNILNVLGAYCYTVRFLNGEHHNMPAEASSILVNLSANLSLNHTYDSAVIAIEAVAYEAVNCTWMGGSCESLICMKKDVECILAGPEDSNYSFYLQASLSDIHHLLSEAKHSKNADPNAIKMKKTEFTKRFSEQLSSLVEKDKLRLLIKKLEYYLSWSQDHASEICCQTLQV</sequence>
<comment type="caution">
    <text evidence="1">The sequence shown here is derived from an EMBL/GenBank/DDBJ whole genome shotgun (WGS) entry which is preliminary data.</text>
</comment>
<organism evidence="1 2">
    <name type="scientific">Coptotermes formosanus</name>
    <name type="common">Formosan subterranean termite</name>
    <dbReference type="NCBI Taxonomy" id="36987"/>
    <lineage>
        <taxon>Eukaryota</taxon>
        <taxon>Metazoa</taxon>
        <taxon>Ecdysozoa</taxon>
        <taxon>Arthropoda</taxon>
        <taxon>Hexapoda</taxon>
        <taxon>Insecta</taxon>
        <taxon>Pterygota</taxon>
        <taxon>Neoptera</taxon>
        <taxon>Polyneoptera</taxon>
        <taxon>Dictyoptera</taxon>
        <taxon>Blattodea</taxon>
        <taxon>Blattoidea</taxon>
        <taxon>Termitoidae</taxon>
        <taxon>Rhinotermitidae</taxon>
        <taxon>Coptotermes</taxon>
    </lineage>
</organism>